<sequence>MKMINEQEIKQLFSRLQNIQSGTSTGGRAGSKIWFKLPQGQEQAICVKDVEPGACLGLKADDGQWYLTQASEISREERSRHQISYRRCEQKPKDSEGIITLLSVDLFGYFKPNIAEFYLTGTKNKKLKILEELNVAQGQYIRFDDSDGFIQNLGKGKSIVTSRKYEDTISYFGGEFNKRYQLQTISILNKKNLSQFTPNLYVWGARKPGNTVMFYMGNGIWQSTVDWGLGQIIKNSNQEVVGALQSKDDAGNLKHIIWLYDSNTVVQLDAVVSPDDSNTIIHDGIIETLPGTIFVEDINISSLNVLYNLRNKTITHQSWLPHGISNFTYTANRSGGYKYTETLSGELLGLHYGRQYITQEFNFTQVTTYEKETIVTGTTTIEGYNRKFTHSGTNNLFLKKADADGNMSSQLQLNTSGKFFVILNTNAFRVLFADDGVTQINLTTSTTTFSIRETNLPDYQGNYNLDLSTYVGENILFARIIDGLPYLIKGYISACSIEKNKFANNYTLTTTIVVTSMTKLPHQDTFDTYMLPFFSLILDNGCFWNYYLSTFDFFANEKEVEIPNVDWRSSSISGDLKVQWVFSYKTPLDRPRFMCDQTDPAIHLNPISRFMLTHPFYEKAVRVDSDVLLSTDNLIDKKIYRCSIDDYINSYAYPSGNVKKKKSITEWNIDGSGNVFYKRNFLVDHIIDFPYINSDGSFDSNGVSVNGHSYYKS</sequence>
<protein>
    <submittedName>
        <fullName evidence="1">Uncharacterized protein</fullName>
    </submittedName>
</protein>
<keyword evidence="2" id="KW-1185">Reference proteome</keyword>
<dbReference type="EMBL" id="KU230356">
    <property type="protein sequence ID" value="ALY07494.1"/>
    <property type="molecule type" value="Genomic_DNA"/>
</dbReference>
<evidence type="ECO:0000313" key="2">
    <source>
        <dbReference type="Proteomes" id="UP000225722"/>
    </source>
</evidence>
<dbReference type="Proteomes" id="UP000225722">
    <property type="component" value="Segment"/>
</dbReference>
<proteinExistence type="predicted"/>
<evidence type="ECO:0000313" key="1">
    <source>
        <dbReference type="EMBL" id="ALY07494.1"/>
    </source>
</evidence>
<gene>
    <name evidence="1" type="ORF">2AV2_42</name>
</gene>
<reference evidence="2" key="1">
    <citation type="submission" date="2015-12" db="EMBL/GenBank/DDBJ databases">
        <authorList>
            <person name="Sencilo A."/>
            <person name="Bamford D.H."/>
            <person name="Roine E."/>
        </authorList>
    </citation>
    <scope>NUCLEOTIDE SEQUENCE [LARGE SCALE GENOMIC DNA]</scope>
</reference>
<name>A0A1L2BWT1_9CAUD</name>
<organism evidence="1 2">
    <name type="scientific">Nodularia phage vB_NpeS-2AV2</name>
    <dbReference type="NCBI Taxonomy" id="1777122"/>
    <lineage>
        <taxon>Viruses</taxon>
        <taxon>Duplodnaviria</taxon>
        <taxon>Heunggongvirae</taxon>
        <taxon>Uroviricota</taxon>
        <taxon>Caudoviricetes</taxon>
        <taxon>Ravarandavirus</taxon>
        <taxon>Ravarandavirus rv2AV2</taxon>
    </lineage>
</organism>
<accession>A0A1L2BWT1</accession>